<dbReference type="InterPro" id="IPR009030">
    <property type="entry name" value="Growth_fac_rcpt_cys_sf"/>
</dbReference>
<evidence type="ECO:0000256" key="1">
    <source>
        <dbReference type="SAM" id="Phobius"/>
    </source>
</evidence>
<evidence type="ECO:0000313" key="3">
    <source>
        <dbReference type="EMBL" id="JAG11285.1"/>
    </source>
</evidence>
<sequence>MESARARPLYFSIGILLLVHHALSNISGECKSRVVSCMKCDGNNTSHCSRCSQLVLRNRQCQDESSVCPPGYDVKRWSSLIDFMATACQDRLSSKGVPGELVGGSIGVIVCIAAALAAGLYCKYGKKRRKHTSSLSHSTQGTLPLGSETSERDMMEYLREIRDLRPEAPLFLEMLNETRRQVRNLPSYSALQPYRPVLKDLSRILILLNRPENRLNTPPPDWETLFNWAHRILARYKKHHANEVNELVNFFQGEPSRYSSGSSALDSNYNSRKRESIERDEYIEWQQAAQLEDFVNLGLGFRPQDEITTEL</sequence>
<dbReference type="EMBL" id="GBHO01032319">
    <property type="protein sequence ID" value="JAG11285.1"/>
    <property type="molecule type" value="Transcribed_RNA"/>
</dbReference>
<dbReference type="SUPFAM" id="SSF57184">
    <property type="entry name" value="Growth factor receptor domain"/>
    <property type="match status" value="1"/>
</dbReference>
<keyword evidence="1" id="KW-0472">Membrane</keyword>
<dbReference type="EMBL" id="GDHC01003171">
    <property type="protein sequence ID" value="JAQ15458.1"/>
    <property type="molecule type" value="Transcribed_RNA"/>
</dbReference>
<protein>
    <submittedName>
        <fullName evidence="3">Putative bifunctional P-450/NADPH-P450 reductase 1</fullName>
    </submittedName>
</protein>
<evidence type="ECO:0000313" key="4">
    <source>
        <dbReference type="EMBL" id="JAQ15458.1"/>
    </source>
</evidence>
<keyword evidence="2" id="KW-0732">Signal</keyword>
<keyword evidence="1" id="KW-1133">Transmembrane helix</keyword>
<reference evidence="3" key="1">
    <citation type="journal article" date="2014" name="PLoS ONE">
        <title>Transcriptome-Based Identification of ABC Transporters in the Western Tarnished Plant Bug Lygus hesperus.</title>
        <authorList>
            <person name="Hull J.J."/>
            <person name="Chaney K."/>
            <person name="Geib S.M."/>
            <person name="Fabrick J.A."/>
            <person name="Brent C.S."/>
            <person name="Walsh D."/>
            <person name="Lavine L.C."/>
        </authorList>
    </citation>
    <scope>NUCLEOTIDE SEQUENCE</scope>
</reference>
<keyword evidence="1" id="KW-0812">Transmembrane</keyword>
<reference evidence="4" key="3">
    <citation type="journal article" date="2016" name="Gigascience">
        <title>De novo construction of an expanded transcriptome assembly for the western tarnished plant bug, Lygus hesperus.</title>
        <authorList>
            <person name="Tassone E.E."/>
            <person name="Geib S.M."/>
            <person name="Hall B."/>
            <person name="Fabrick J.A."/>
            <person name="Brent C.S."/>
            <person name="Hull J.J."/>
        </authorList>
    </citation>
    <scope>NUCLEOTIDE SEQUENCE</scope>
</reference>
<dbReference type="AlphaFoldDB" id="A0A0A9X2F6"/>
<accession>A0A0A9X2F6</accession>
<evidence type="ECO:0000256" key="2">
    <source>
        <dbReference type="SAM" id="SignalP"/>
    </source>
</evidence>
<reference evidence="3" key="2">
    <citation type="submission" date="2014-07" db="EMBL/GenBank/DDBJ databases">
        <authorList>
            <person name="Hull J."/>
        </authorList>
    </citation>
    <scope>NUCLEOTIDE SEQUENCE</scope>
</reference>
<feature type="chain" id="PRO_5007389690" evidence="2">
    <location>
        <begin position="25"/>
        <end position="311"/>
    </location>
</feature>
<proteinExistence type="predicted"/>
<name>A0A0A9X2F6_LYGHE</name>
<feature type="transmembrane region" description="Helical" evidence="1">
    <location>
        <begin position="101"/>
        <end position="122"/>
    </location>
</feature>
<organism evidence="3">
    <name type="scientific">Lygus hesperus</name>
    <name type="common">Western plant bug</name>
    <dbReference type="NCBI Taxonomy" id="30085"/>
    <lineage>
        <taxon>Eukaryota</taxon>
        <taxon>Metazoa</taxon>
        <taxon>Ecdysozoa</taxon>
        <taxon>Arthropoda</taxon>
        <taxon>Hexapoda</taxon>
        <taxon>Insecta</taxon>
        <taxon>Pterygota</taxon>
        <taxon>Neoptera</taxon>
        <taxon>Paraneoptera</taxon>
        <taxon>Hemiptera</taxon>
        <taxon>Heteroptera</taxon>
        <taxon>Panheteroptera</taxon>
        <taxon>Cimicomorpha</taxon>
        <taxon>Miridae</taxon>
        <taxon>Mirini</taxon>
        <taxon>Lygus</taxon>
    </lineage>
</organism>
<gene>
    <name evidence="3" type="primary">cypD</name>
    <name evidence="3" type="ORF">CM83_62667</name>
    <name evidence="4" type="ORF">g.71014</name>
</gene>
<feature type="signal peptide" evidence="2">
    <location>
        <begin position="1"/>
        <end position="24"/>
    </location>
</feature>